<keyword evidence="1" id="KW-0812">Transmembrane</keyword>
<evidence type="ECO:0000313" key="2">
    <source>
        <dbReference type="EMBL" id="DAF95559.1"/>
    </source>
</evidence>
<accession>A0A8S5UM54</accession>
<proteinExistence type="predicted"/>
<name>A0A8S5UM54_9CAUD</name>
<feature type="transmembrane region" description="Helical" evidence="1">
    <location>
        <begin position="13"/>
        <end position="31"/>
    </location>
</feature>
<dbReference type="EMBL" id="BK016109">
    <property type="protein sequence ID" value="DAF95559.1"/>
    <property type="molecule type" value="Genomic_DNA"/>
</dbReference>
<sequence length="33" mass="3972">MESSVTKVSLINSYNYFIYYLSCNITIKIIYRM</sequence>
<reference evidence="2" key="1">
    <citation type="journal article" date="2021" name="Proc. Natl. Acad. Sci. U.S.A.">
        <title>A Catalog of Tens of Thousands of Viruses from Human Metagenomes Reveals Hidden Associations with Chronic Diseases.</title>
        <authorList>
            <person name="Tisza M.J."/>
            <person name="Buck C.B."/>
        </authorList>
    </citation>
    <scope>NUCLEOTIDE SEQUENCE</scope>
    <source>
        <strain evidence="2">CtCo31</strain>
    </source>
</reference>
<keyword evidence="1" id="KW-0472">Membrane</keyword>
<protein>
    <submittedName>
        <fullName evidence="2">Uncharacterized protein</fullName>
    </submittedName>
</protein>
<evidence type="ECO:0000256" key="1">
    <source>
        <dbReference type="SAM" id="Phobius"/>
    </source>
</evidence>
<organism evidence="2">
    <name type="scientific">Myoviridae sp. ctCo31</name>
    <dbReference type="NCBI Taxonomy" id="2825053"/>
    <lineage>
        <taxon>Viruses</taxon>
        <taxon>Duplodnaviria</taxon>
        <taxon>Heunggongvirae</taxon>
        <taxon>Uroviricota</taxon>
        <taxon>Caudoviricetes</taxon>
    </lineage>
</organism>
<keyword evidence="1" id="KW-1133">Transmembrane helix</keyword>